<evidence type="ECO:0000256" key="1">
    <source>
        <dbReference type="SAM" id="SignalP"/>
    </source>
</evidence>
<accession>A0ABD5CL52</accession>
<protein>
    <recommendedName>
        <fullName evidence="4">DUF2950 domain-containing protein</fullName>
    </recommendedName>
</protein>
<evidence type="ECO:0008006" key="4">
    <source>
        <dbReference type="Google" id="ProtNLM"/>
    </source>
</evidence>
<dbReference type="Proteomes" id="UP001245184">
    <property type="component" value="Unassembled WGS sequence"/>
</dbReference>
<name>A0ABD5CL52_9BURK</name>
<dbReference type="AlphaFoldDB" id="A0ABD5CL52"/>
<proteinExistence type="predicted"/>
<dbReference type="InterPro" id="IPR021556">
    <property type="entry name" value="DUF2950"/>
</dbReference>
<feature type="signal peptide" evidence="1">
    <location>
        <begin position="1"/>
        <end position="42"/>
    </location>
</feature>
<sequence>MNHIQSIRACLARFTAVPLSRHLAHTTIAISSLLVCAAPAHAQAVYPTPEAAADAFADALAINDHAAMQHVLGQHYDRFIPSKDVGDEDIYEFLGAWAAGHRIVDDAAPLHGRPSKHLSVGTGGWTLPIPLVQASSGWRFDPAAGSDEILTRRIGRNERAAIMTSLAYLDAQRDYRASAGHYAQRLLSTPGQHDGLYWPTAPGEAESPLGQLAAAMPNTGSVSKEGYHGYRFRILGAQGSHAKGGALDYAENGTLTKGYGLVAWPAEYGKTGVMSFIVNQDGQVYQKNLGPQSARKAAALRSFDPDPSWEPVAP</sequence>
<dbReference type="Pfam" id="PF11453">
    <property type="entry name" value="DUF2950"/>
    <property type="match status" value="1"/>
</dbReference>
<dbReference type="EMBL" id="JAVIZN010000002">
    <property type="protein sequence ID" value="MDR6206063.1"/>
    <property type="molecule type" value="Genomic_DNA"/>
</dbReference>
<organism evidence="2 3">
    <name type="scientific">Paraburkholderia graminis</name>
    <dbReference type="NCBI Taxonomy" id="60548"/>
    <lineage>
        <taxon>Bacteria</taxon>
        <taxon>Pseudomonadati</taxon>
        <taxon>Pseudomonadota</taxon>
        <taxon>Betaproteobacteria</taxon>
        <taxon>Burkholderiales</taxon>
        <taxon>Burkholderiaceae</taxon>
        <taxon>Paraburkholderia</taxon>
    </lineage>
</organism>
<evidence type="ECO:0000313" key="3">
    <source>
        <dbReference type="Proteomes" id="UP001245184"/>
    </source>
</evidence>
<feature type="chain" id="PRO_5044797735" description="DUF2950 domain-containing protein" evidence="1">
    <location>
        <begin position="43"/>
        <end position="314"/>
    </location>
</feature>
<comment type="caution">
    <text evidence="2">The sequence shown here is derived from an EMBL/GenBank/DDBJ whole genome shotgun (WGS) entry which is preliminary data.</text>
</comment>
<reference evidence="2 3" key="1">
    <citation type="submission" date="2023-08" db="EMBL/GenBank/DDBJ databases">
        <title>Genome sequencing of plant associated microbes to promote plant fitness in Sorghum bicolor and Oryza sativa.</title>
        <authorList>
            <person name="Coleman-Derr D."/>
        </authorList>
    </citation>
    <scope>NUCLEOTIDE SEQUENCE [LARGE SCALE GENOMIC DNA]</scope>
    <source>
        <strain evidence="2 3">SLBN-33</strain>
    </source>
</reference>
<keyword evidence="1" id="KW-0732">Signal</keyword>
<dbReference type="RefSeq" id="WP_029966109.1">
    <property type="nucleotide sequence ID" value="NZ_ATXV01000001.1"/>
</dbReference>
<gene>
    <name evidence="2" type="ORF">QF025_004783</name>
</gene>
<evidence type="ECO:0000313" key="2">
    <source>
        <dbReference type="EMBL" id="MDR6206063.1"/>
    </source>
</evidence>